<keyword evidence="3" id="KW-1185">Reference proteome</keyword>
<dbReference type="Proteomes" id="UP000800039">
    <property type="component" value="Unassembled WGS sequence"/>
</dbReference>
<evidence type="ECO:0000313" key="3">
    <source>
        <dbReference type="Proteomes" id="UP000800039"/>
    </source>
</evidence>
<comment type="caution">
    <text evidence="2">The sequence shown here is derived from an EMBL/GenBank/DDBJ whole genome shotgun (WGS) entry which is preliminary data.</text>
</comment>
<proteinExistence type="predicted"/>
<sequence length="86" mass="9120">MVEQRSASSLVVRLMSVPSQALTSTGLGAVVEVVTGNGRKSGLRRNPSLISSGVEQVLSWDSSWNESKKRPLSVPASPSRTAAKRV</sequence>
<gene>
    <name evidence="2" type="ORF">K460DRAFT_115176</name>
</gene>
<protein>
    <submittedName>
        <fullName evidence="2">Uncharacterized protein</fullName>
    </submittedName>
</protein>
<feature type="region of interest" description="Disordered" evidence="1">
    <location>
        <begin position="63"/>
        <end position="86"/>
    </location>
</feature>
<organism evidence="2 3">
    <name type="scientific">Cucurbitaria berberidis CBS 394.84</name>
    <dbReference type="NCBI Taxonomy" id="1168544"/>
    <lineage>
        <taxon>Eukaryota</taxon>
        <taxon>Fungi</taxon>
        <taxon>Dikarya</taxon>
        <taxon>Ascomycota</taxon>
        <taxon>Pezizomycotina</taxon>
        <taxon>Dothideomycetes</taxon>
        <taxon>Pleosporomycetidae</taxon>
        <taxon>Pleosporales</taxon>
        <taxon>Pleosporineae</taxon>
        <taxon>Cucurbitariaceae</taxon>
        <taxon>Cucurbitaria</taxon>
    </lineage>
</organism>
<accession>A0A9P4GID7</accession>
<evidence type="ECO:0000313" key="2">
    <source>
        <dbReference type="EMBL" id="KAF1845784.1"/>
    </source>
</evidence>
<dbReference type="GeneID" id="63843833"/>
<dbReference type="EMBL" id="ML976616">
    <property type="protein sequence ID" value="KAF1845784.1"/>
    <property type="molecule type" value="Genomic_DNA"/>
</dbReference>
<evidence type="ECO:0000256" key="1">
    <source>
        <dbReference type="SAM" id="MobiDB-lite"/>
    </source>
</evidence>
<reference evidence="2" key="1">
    <citation type="submission" date="2020-01" db="EMBL/GenBank/DDBJ databases">
        <authorList>
            <consortium name="DOE Joint Genome Institute"/>
            <person name="Haridas S."/>
            <person name="Albert R."/>
            <person name="Binder M."/>
            <person name="Bloem J."/>
            <person name="Labutti K."/>
            <person name="Salamov A."/>
            <person name="Andreopoulos B."/>
            <person name="Baker S.E."/>
            <person name="Barry K."/>
            <person name="Bills G."/>
            <person name="Bluhm B.H."/>
            <person name="Cannon C."/>
            <person name="Castanera R."/>
            <person name="Culley D.E."/>
            <person name="Daum C."/>
            <person name="Ezra D."/>
            <person name="Gonzalez J.B."/>
            <person name="Henrissat B."/>
            <person name="Kuo A."/>
            <person name="Liang C."/>
            <person name="Lipzen A."/>
            <person name="Lutzoni F."/>
            <person name="Magnuson J."/>
            <person name="Mondo S."/>
            <person name="Nolan M."/>
            <person name="Ohm R."/>
            <person name="Pangilinan J."/>
            <person name="Park H.-J."/>
            <person name="Ramirez L."/>
            <person name="Alfaro M."/>
            <person name="Sun H."/>
            <person name="Tritt A."/>
            <person name="Yoshinaga Y."/>
            <person name="Zwiers L.-H."/>
            <person name="Turgeon B.G."/>
            <person name="Goodwin S.B."/>
            <person name="Spatafora J.W."/>
            <person name="Crous P.W."/>
            <person name="Grigoriev I.V."/>
        </authorList>
    </citation>
    <scope>NUCLEOTIDE SEQUENCE</scope>
    <source>
        <strain evidence="2">CBS 394.84</strain>
    </source>
</reference>
<name>A0A9P4GID7_9PLEO</name>
<dbReference type="AlphaFoldDB" id="A0A9P4GID7"/>
<dbReference type="RefSeq" id="XP_040788347.1">
    <property type="nucleotide sequence ID" value="XM_040926582.1"/>
</dbReference>